<reference evidence="2 3" key="1">
    <citation type="journal article" date="2019" name="Sci. Rep.">
        <title>A high-quality genome of Eragrostis curvula grass provides insights into Poaceae evolution and supports new strategies to enhance forage quality.</title>
        <authorList>
            <person name="Carballo J."/>
            <person name="Santos B.A.C.M."/>
            <person name="Zappacosta D."/>
            <person name="Garbus I."/>
            <person name="Selva J.P."/>
            <person name="Gallo C.A."/>
            <person name="Diaz A."/>
            <person name="Albertini E."/>
            <person name="Caccamo M."/>
            <person name="Echenique V."/>
        </authorList>
    </citation>
    <scope>NUCLEOTIDE SEQUENCE [LARGE SCALE GENOMIC DNA]</scope>
    <source>
        <strain evidence="3">cv. Victoria</strain>
        <tissue evidence="2">Leaf</tissue>
    </source>
</reference>
<evidence type="ECO:0000256" key="1">
    <source>
        <dbReference type="SAM" id="SignalP"/>
    </source>
</evidence>
<keyword evidence="3" id="KW-1185">Reference proteome</keyword>
<feature type="non-terminal residue" evidence="2">
    <location>
        <position position="1"/>
    </location>
</feature>
<dbReference type="EMBL" id="RWGY01000002">
    <property type="protein sequence ID" value="TVU48793.1"/>
    <property type="molecule type" value="Genomic_DNA"/>
</dbReference>
<dbReference type="Gramene" id="TVU48793">
    <property type="protein sequence ID" value="TVU48793"/>
    <property type="gene ID" value="EJB05_00068"/>
</dbReference>
<comment type="caution">
    <text evidence="2">The sequence shown here is derived from an EMBL/GenBank/DDBJ whole genome shotgun (WGS) entry which is preliminary data.</text>
</comment>
<accession>A0A5J9WL24</accession>
<sequence length="93" mass="10041">MARVSQTLVVLCSCLLVAGGHLAAASKSFGGGRRVPGHVRLHRGPKNLGAQIVQVVASKWSGMALAAARTVERRERRACSSRWRPPRQTQGNR</sequence>
<dbReference type="Proteomes" id="UP000324897">
    <property type="component" value="Chromosome 6"/>
</dbReference>
<organism evidence="2 3">
    <name type="scientific">Eragrostis curvula</name>
    <name type="common">weeping love grass</name>
    <dbReference type="NCBI Taxonomy" id="38414"/>
    <lineage>
        <taxon>Eukaryota</taxon>
        <taxon>Viridiplantae</taxon>
        <taxon>Streptophyta</taxon>
        <taxon>Embryophyta</taxon>
        <taxon>Tracheophyta</taxon>
        <taxon>Spermatophyta</taxon>
        <taxon>Magnoliopsida</taxon>
        <taxon>Liliopsida</taxon>
        <taxon>Poales</taxon>
        <taxon>Poaceae</taxon>
        <taxon>PACMAD clade</taxon>
        <taxon>Chloridoideae</taxon>
        <taxon>Eragrostideae</taxon>
        <taxon>Eragrostidinae</taxon>
        <taxon>Eragrostis</taxon>
    </lineage>
</organism>
<feature type="chain" id="PRO_5023915641" evidence="1">
    <location>
        <begin position="26"/>
        <end position="93"/>
    </location>
</feature>
<evidence type="ECO:0000313" key="3">
    <source>
        <dbReference type="Proteomes" id="UP000324897"/>
    </source>
</evidence>
<feature type="signal peptide" evidence="1">
    <location>
        <begin position="1"/>
        <end position="25"/>
    </location>
</feature>
<evidence type="ECO:0000313" key="2">
    <source>
        <dbReference type="EMBL" id="TVU48793.1"/>
    </source>
</evidence>
<dbReference type="AlphaFoldDB" id="A0A5J9WL24"/>
<protein>
    <submittedName>
        <fullName evidence="2">Uncharacterized protein</fullName>
    </submittedName>
</protein>
<keyword evidence="1" id="KW-0732">Signal</keyword>
<name>A0A5J9WL24_9POAL</name>
<gene>
    <name evidence="2" type="ORF">EJB05_00068</name>
</gene>
<proteinExistence type="predicted"/>